<keyword evidence="14 17" id="KW-0472">Membrane</keyword>
<evidence type="ECO:0000313" key="21">
    <source>
        <dbReference type="Proteomes" id="UP000253472"/>
    </source>
</evidence>
<name>A0A367YFC3_9ASCO</name>
<dbReference type="GO" id="GO:0098803">
    <property type="term" value="C:respiratory chain complex"/>
    <property type="evidence" value="ECO:0007669"/>
    <property type="project" value="UniProtKB-UniRule"/>
</dbReference>
<dbReference type="PIRSF" id="PIRSF005229">
    <property type="entry name" value="AOX"/>
    <property type="match status" value="1"/>
</dbReference>
<dbReference type="STRING" id="5486.A0A367YFC3"/>
<feature type="binding site" evidence="16">
    <location>
        <position position="257"/>
    </location>
    <ligand>
        <name>Fe cation</name>
        <dbReference type="ChEBI" id="CHEBI:24875"/>
        <label>2</label>
    </ligand>
</feature>
<dbReference type="CDD" id="cd01053">
    <property type="entry name" value="AOX"/>
    <property type="match status" value="1"/>
</dbReference>
<keyword evidence="9 17" id="KW-0249">Electron transport</keyword>
<evidence type="ECO:0000256" key="16">
    <source>
        <dbReference type="PIRSR" id="PIRSR005229-1"/>
    </source>
</evidence>
<evidence type="ECO:0000256" key="10">
    <source>
        <dbReference type="ARBA" id="ARBA00022989"/>
    </source>
</evidence>
<evidence type="ECO:0000256" key="18">
    <source>
        <dbReference type="SAM" id="MobiDB-lite"/>
    </source>
</evidence>
<feature type="region of interest" description="Disordered" evidence="18">
    <location>
        <begin position="31"/>
        <end position="57"/>
    </location>
</feature>
<comment type="cofactor">
    <cofactor evidence="16 17">
        <name>Fe cation</name>
        <dbReference type="ChEBI" id="CHEBI:24875"/>
    </cofactor>
    <text evidence="16 17">Binds 2 iron ions per subunit.</text>
</comment>
<keyword evidence="8" id="KW-0809">Transit peptide</keyword>
<dbReference type="InterPro" id="IPR038659">
    <property type="entry name" value="AOX_sf"/>
</dbReference>
<evidence type="ECO:0000256" key="3">
    <source>
        <dbReference type="ARBA" id="ARBA00022448"/>
    </source>
</evidence>
<dbReference type="InterPro" id="IPR002680">
    <property type="entry name" value="AOX"/>
</dbReference>
<dbReference type="Proteomes" id="UP000253472">
    <property type="component" value="Unassembled WGS sequence"/>
</dbReference>
<feature type="transmembrane region" description="Helical" evidence="19">
    <location>
        <begin position="225"/>
        <end position="244"/>
    </location>
</feature>
<evidence type="ECO:0000256" key="5">
    <source>
        <dbReference type="ARBA" id="ARBA00022692"/>
    </source>
</evidence>
<proteinExistence type="inferred from homology"/>
<dbReference type="PANTHER" id="PTHR31803:SF3">
    <property type="entry name" value="ALTERNATIVE OXIDASE"/>
    <property type="match status" value="1"/>
</dbReference>
<dbReference type="GO" id="GO:0010230">
    <property type="term" value="P:alternative respiration"/>
    <property type="evidence" value="ECO:0007669"/>
    <property type="project" value="TreeGrafter"/>
</dbReference>
<keyword evidence="5 17" id="KW-0812">Transmembrane</keyword>
<feature type="binding site" evidence="16">
    <location>
        <position position="206"/>
    </location>
    <ligand>
        <name>Fe cation</name>
        <dbReference type="ChEBI" id="CHEBI:24875"/>
        <label>1</label>
    </ligand>
</feature>
<evidence type="ECO:0000256" key="14">
    <source>
        <dbReference type="ARBA" id="ARBA00023136"/>
    </source>
</evidence>
<comment type="subcellular location">
    <subcellularLocation>
        <location evidence="1">Mitochondrion inner membrane</location>
        <topology evidence="1">Single-pass membrane protein</topology>
        <orientation evidence="1">Matrix side</orientation>
    </subcellularLocation>
</comment>
<comment type="function">
    <text evidence="15">Catalyzes cyanide-resistant oxygen consumption. May increase respiration when the cytochrome respiratory pathway is restricted, or in response to low temperatures.</text>
</comment>
<keyword evidence="12 16" id="KW-0408">Iron</keyword>
<evidence type="ECO:0000256" key="13">
    <source>
        <dbReference type="ARBA" id="ARBA00023128"/>
    </source>
</evidence>
<keyword evidence="4 17" id="KW-0679">Respiratory chain</keyword>
<keyword evidence="3" id="KW-0813">Transport</keyword>
<keyword evidence="11 17" id="KW-0560">Oxidoreductase</keyword>
<dbReference type="Pfam" id="PF01786">
    <property type="entry name" value="AOX"/>
    <property type="match status" value="1"/>
</dbReference>
<comment type="similarity">
    <text evidence="2 17">Belongs to the alternative oxidase family.</text>
</comment>
<evidence type="ECO:0000256" key="2">
    <source>
        <dbReference type="ARBA" id="ARBA00008388"/>
    </source>
</evidence>
<protein>
    <recommendedName>
        <fullName evidence="17">Alternative oxidase</fullName>
        <ecNumber evidence="17">1.-.-.-</ecNumber>
    </recommendedName>
</protein>
<dbReference type="OrthoDB" id="16906at2759"/>
<feature type="binding site" evidence="16">
    <location>
        <position position="206"/>
    </location>
    <ligand>
        <name>Fe cation</name>
        <dbReference type="ChEBI" id="CHEBI:24875"/>
        <label>2</label>
    </ligand>
</feature>
<evidence type="ECO:0000256" key="9">
    <source>
        <dbReference type="ARBA" id="ARBA00022982"/>
    </source>
</evidence>
<dbReference type="AlphaFoldDB" id="A0A367YFC3"/>
<feature type="binding site" evidence="16">
    <location>
        <position position="167"/>
    </location>
    <ligand>
        <name>Fe cation</name>
        <dbReference type="ChEBI" id="CHEBI:24875"/>
        <label>1</label>
    </ligand>
</feature>
<evidence type="ECO:0000313" key="20">
    <source>
        <dbReference type="EMBL" id="RCK63702.1"/>
    </source>
</evidence>
<dbReference type="FunFam" id="1.20.1260.140:FF:000002">
    <property type="entry name" value="Alternative oxidase"/>
    <property type="match status" value="1"/>
</dbReference>
<feature type="binding site" evidence="16">
    <location>
        <position position="313"/>
    </location>
    <ligand>
        <name>Fe cation</name>
        <dbReference type="ChEBI" id="CHEBI:24875"/>
        <label>1</label>
    </ligand>
</feature>
<keyword evidence="6 16" id="KW-0479">Metal-binding</keyword>
<gene>
    <name evidence="20" type="primary">AOX2_1</name>
    <name evidence="20" type="ORF">Cantr_10390</name>
</gene>
<accession>A0A367YFC3</accession>
<keyword evidence="21" id="KW-1185">Reference proteome</keyword>
<keyword evidence="10 19" id="KW-1133">Transmembrane helix</keyword>
<evidence type="ECO:0000256" key="19">
    <source>
        <dbReference type="SAM" id="Phobius"/>
    </source>
</evidence>
<evidence type="ECO:0000256" key="15">
    <source>
        <dbReference type="ARBA" id="ARBA00025285"/>
    </source>
</evidence>
<dbReference type="EC" id="1.-.-.-" evidence="17"/>
<evidence type="ECO:0000256" key="6">
    <source>
        <dbReference type="ARBA" id="ARBA00022723"/>
    </source>
</evidence>
<feature type="binding site" evidence="16">
    <location>
        <position position="316"/>
    </location>
    <ligand>
        <name>Fe cation</name>
        <dbReference type="ChEBI" id="CHEBI:24875"/>
        <label>2</label>
    </ligand>
</feature>
<evidence type="ECO:0000256" key="8">
    <source>
        <dbReference type="ARBA" id="ARBA00022946"/>
    </source>
</evidence>
<reference evidence="20 21" key="1">
    <citation type="submission" date="2018-06" db="EMBL/GenBank/DDBJ databases">
        <title>Whole genome sequencing of Candida tropicalis (genome annotated by CSBL at Korea University).</title>
        <authorList>
            <person name="Ahn J."/>
        </authorList>
    </citation>
    <scope>NUCLEOTIDE SEQUENCE [LARGE SCALE GENOMIC DNA]</scope>
    <source>
        <strain evidence="20 21">ATCC 20962</strain>
    </source>
</reference>
<evidence type="ECO:0000256" key="4">
    <source>
        <dbReference type="ARBA" id="ARBA00022660"/>
    </source>
</evidence>
<evidence type="ECO:0000256" key="17">
    <source>
        <dbReference type="RuleBase" id="RU003779"/>
    </source>
</evidence>
<keyword evidence="7" id="KW-0999">Mitochondrion inner membrane</keyword>
<comment type="caution">
    <text evidence="20">The sequence shown here is derived from an EMBL/GenBank/DDBJ whole genome shotgun (WGS) entry which is preliminary data.</text>
</comment>
<keyword evidence="13" id="KW-0496">Mitochondrion</keyword>
<dbReference type="GO" id="GO:0046872">
    <property type="term" value="F:metal ion binding"/>
    <property type="evidence" value="ECO:0007669"/>
    <property type="project" value="UniProtKB-UniRule"/>
</dbReference>
<feature type="binding site" evidence="16">
    <location>
        <position position="209"/>
    </location>
    <ligand>
        <name>Fe cation</name>
        <dbReference type="ChEBI" id="CHEBI:24875"/>
        <label>1</label>
    </ligand>
</feature>
<dbReference type="PANTHER" id="PTHR31803">
    <property type="entry name" value="ALTERNATIVE OXIDASE"/>
    <property type="match status" value="1"/>
</dbReference>
<organism evidence="20 21">
    <name type="scientific">Candida viswanathii</name>
    <dbReference type="NCBI Taxonomy" id="5486"/>
    <lineage>
        <taxon>Eukaryota</taxon>
        <taxon>Fungi</taxon>
        <taxon>Dikarya</taxon>
        <taxon>Ascomycota</taxon>
        <taxon>Saccharomycotina</taxon>
        <taxon>Pichiomycetes</taxon>
        <taxon>Debaryomycetaceae</taxon>
        <taxon>Candida/Lodderomyces clade</taxon>
        <taxon>Candida</taxon>
    </lineage>
</organism>
<evidence type="ECO:0000256" key="12">
    <source>
        <dbReference type="ARBA" id="ARBA00023004"/>
    </source>
</evidence>
<dbReference type="GO" id="GO:0009916">
    <property type="term" value="F:alternative oxidase activity"/>
    <property type="evidence" value="ECO:0007669"/>
    <property type="project" value="UniProtKB-UniRule"/>
</dbReference>
<sequence>MLSTTVYKQLPVVSTTTCYQLIRLSSTLAATPNTPVSHIPKPSNDDHHHHHRQDATFVEPKKSPFDVSTRIYTQQGIDGNDDTRYLTKPTYPHPVFPTEECESVTVTHREPRTFGDKLSYNGIHIVRKLFDFVTGYADPSPSNPKQYVGTRYEMTEGKWMTRCIFLESVAGVPGSVAGFIRHLHSLRMLKRDRAWIETLHDEAYNERMHLLTFIRIGKPSWFTRSIIYMGQGVFTNVFFFLYLLNPRYCHRFVGYLEEEAVRTYTHLLEELKEPGKLPNFQKMKIPTVAAQYWPELHEESSFKDLILRIRADEAKHREVNHTFANLEQKSDRNPFALKVEGLDAPQPNHGLKVMTPTGWERKDMQL</sequence>
<evidence type="ECO:0000256" key="7">
    <source>
        <dbReference type="ARBA" id="ARBA00022792"/>
    </source>
</evidence>
<dbReference type="Gene3D" id="1.20.1260.140">
    <property type="entry name" value="Alternative oxidase"/>
    <property type="match status" value="1"/>
</dbReference>
<feature type="binding site" evidence="16">
    <location>
        <position position="313"/>
    </location>
    <ligand>
        <name>Fe cation</name>
        <dbReference type="ChEBI" id="CHEBI:24875"/>
        <label>2</label>
    </ligand>
</feature>
<dbReference type="GO" id="GO:0005743">
    <property type="term" value="C:mitochondrial inner membrane"/>
    <property type="evidence" value="ECO:0007669"/>
    <property type="project" value="UniProtKB-SubCell"/>
</dbReference>
<evidence type="ECO:0000256" key="1">
    <source>
        <dbReference type="ARBA" id="ARBA00004298"/>
    </source>
</evidence>
<dbReference type="EMBL" id="QLNQ01000023">
    <property type="protein sequence ID" value="RCK63702.1"/>
    <property type="molecule type" value="Genomic_DNA"/>
</dbReference>
<evidence type="ECO:0000256" key="11">
    <source>
        <dbReference type="ARBA" id="ARBA00023002"/>
    </source>
</evidence>